<dbReference type="OrthoDB" id="9772423at2"/>
<evidence type="ECO:0000256" key="5">
    <source>
        <dbReference type="HAMAP-Rule" id="MF_00295"/>
    </source>
</evidence>
<feature type="active site" description="Proton acceptor" evidence="5">
    <location>
        <position position="235"/>
    </location>
</feature>
<dbReference type="CDD" id="cd03131">
    <property type="entry name" value="GATase1_HTS"/>
    <property type="match status" value="1"/>
</dbReference>
<comment type="caution">
    <text evidence="5">Lacks conserved residue(s) required for the propagation of feature annotation.</text>
</comment>
<name>A0A317E4Z3_9PROT</name>
<sequence>MPIKIPDDLPASRVLEEEGVMVMRETDAVRQDIRPLRIGLLNLMPNKIKTETQLARLIGSTPLQVELTLVRLTDHVSRHTSADHMAAFYRPWDEVRAERFDGFIITGAPVERLAYAEVTYWDELCRILDWSQTHVHRSFNICWAAQAALFHHYGIEKYELPEKASGVFPHQNLAPNSPFMKGFSDDIAIPVSRWTELRREDILRAGGLEILAESEVTGPCLVHDPRHHALHMFNHLEYDTKTLADEYFRDSQAPGGAKLPFNYFPGDDPARKPANVWRSHGHLLFGNWVNEMYQTTPYDIDEIGRA</sequence>
<evidence type="ECO:0000256" key="1">
    <source>
        <dbReference type="ARBA" id="ARBA00022490"/>
    </source>
</evidence>
<dbReference type="GO" id="GO:0008899">
    <property type="term" value="F:homoserine O-succinyltransferase activity"/>
    <property type="evidence" value="ECO:0007669"/>
    <property type="project" value="UniProtKB-UniRule"/>
</dbReference>
<keyword evidence="5" id="KW-0486">Methionine biosynthesis</keyword>
<feature type="binding site" evidence="5">
    <location>
        <position position="192"/>
    </location>
    <ligand>
        <name>substrate</name>
    </ligand>
</feature>
<dbReference type="RefSeq" id="WP_109920704.1">
    <property type="nucleotide sequence ID" value="NZ_QGLF01000002.1"/>
</dbReference>
<comment type="caution">
    <text evidence="7">The sequence shown here is derived from an EMBL/GenBank/DDBJ whole genome shotgun (WGS) entry which is preliminary data.</text>
</comment>
<dbReference type="GO" id="GO:0004414">
    <property type="term" value="F:homoserine O-acetyltransferase activity"/>
    <property type="evidence" value="ECO:0007669"/>
    <property type="project" value="UniProtKB-EC"/>
</dbReference>
<dbReference type="InterPro" id="IPR033752">
    <property type="entry name" value="MetA_family"/>
</dbReference>
<dbReference type="GO" id="GO:0005737">
    <property type="term" value="C:cytoplasm"/>
    <property type="evidence" value="ECO:0007669"/>
    <property type="project" value="UniProtKB-SubCell"/>
</dbReference>
<evidence type="ECO:0000313" key="7">
    <source>
        <dbReference type="EMBL" id="PWR22059.1"/>
    </source>
</evidence>
<dbReference type="HAMAP" id="MF_00295">
    <property type="entry name" value="MetA_acyltransf"/>
    <property type="match status" value="1"/>
</dbReference>
<dbReference type="UniPathway" id="UPA00051">
    <property type="reaction ID" value="UER00074"/>
</dbReference>
<keyword evidence="8" id="KW-1185">Reference proteome</keyword>
<evidence type="ECO:0000256" key="6">
    <source>
        <dbReference type="PIRSR" id="PIRSR000450-1"/>
    </source>
</evidence>
<dbReference type="InterPro" id="IPR029062">
    <property type="entry name" value="Class_I_gatase-like"/>
</dbReference>
<organism evidence="7 8">
    <name type="scientific">Zavarzinia compransoris</name>
    <dbReference type="NCBI Taxonomy" id="1264899"/>
    <lineage>
        <taxon>Bacteria</taxon>
        <taxon>Pseudomonadati</taxon>
        <taxon>Pseudomonadota</taxon>
        <taxon>Alphaproteobacteria</taxon>
        <taxon>Rhodospirillales</taxon>
        <taxon>Zavarziniaceae</taxon>
        <taxon>Zavarzinia</taxon>
    </lineage>
</organism>
<feature type="binding site" evidence="5">
    <location>
        <position position="249"/>
    </location>
    <ligand>
        <name>substrate</name>
    </ligand>
</feature>
<dbReference type="Pfam" id="PF04204">
    <property type="entry name" value="HTS"/>
    <property type="match status" value="1"/>
</dbReference>
<dbReference type="AlphaFoldDB" id="A0A317E4Z3"/>
<evidence type="ECO:0000256" key="4">
    <source>
        <dbReference type="ARBA" id="ARBA00023315"/>
    </source>
</evidence>
<keyword evidence="4 5" id="KW-0012">Acyltransferase</keyword>
<keyword evidence="1 5" id="KW-0963">Cytoplasm</keyword>
<accession>A0A317E4Z3</accession>
<comment type="function">
    <text evidence="5">Transfers an acetyl group from acetyl-CoA to L-homoserine, forming acetyl-L-homoserine.</text>
</comment>
<comment type="similarity">
    <text evidence="5">Belongs to the MetA family.</text>
</comment>
<evidence type="ECO:0000313" key="8">
    <source>
        <dbReference type="Proteomes" id="UP000246077"/>
    </source>
</evidence>
<dbReference type="InterPro" id="IPR005697">
    <property type="entry name" value="HST_MetA"/>
</dbReference>
<protein>
    <recommendedName>
        <fullName evidence="5">Homoserine O-acetyltransferase</fullName>
        <shortName evidence="5">HAT</shortName>
        <ecNumber evidence="5">2.3.1.31</ecNumber>
    </recommendedName>
    <alternativeName>
        <fullName evidence="5">Homoserine transacetylase</fullName>
        <shortName evidence="5">HTA</shortName>
    </alternativeName>
</protein>
<dbReference type="SUPFAM" id="SSF52317">
    <property type="entry name" value="Class I glutamine amidotransferase-like"/>
    <property type="match status" value="1"/>
</dbReference>
<feature type="active site" evidence="5">
    <location>
        <position position="237"/>
    </location>
</feature>
<dbReference type="PANTHER" id="PTHR20919">
    <property type="entry name" value="HOMOSERINE O-SUCCINYLTRANSFERASE"/>
    <property type="match status" value="1"/>
</dbReference>
<dbReference type="GO" id="GO:0019281">
    <property type="term" value="P:L-methionine biosynthetic process from homoserine via O-succinyl-L-homoserine and cystathionine"/>
    <property type="evidence" value="ECO:0007669"/>
    <property type="project" value="InterPro"/>
</dbReference>
<dbReference type="PANTHER" id="PTHR20919:SF0">
    <property type="entry name" value="HOMOSERINE O-SUCCINYLTRANSFERASE"/>
    <property type="match status" value="1"/>
</dbReference>
<feature type="site" description="Important for substrate specificity" evidence="5">
    <location>
        <position position="192"/>
    </location>
</feature>
<dbReference type="NCBIfam" id="TIGR01001">
    <property type="entry name" value="metA"/>
    <property type="match status" value="1"/>
</dbReference>
<gene>
    <name evidence="5" type="primary">metAA</name>
    <name evidence="7" type="ORF">DKG75_08775</name>
</gene>
<dbReference type="PIRSF" id="PIRSF000450">
    <property type="entry name" value="H_ser_succinyltr"/>
    <property type="match status" value="1"/>
</dbReference>
<dbReference type="Gene3D" id="3.40.50.880">
    <property type="match status" value="1"/>
</dbReference>
<comment type="pathway">
    <text evidence="5">Amino-acid biosynthesis; L-methionine biosynthesis via de novo pathway; O-acetyl-L-homoserine from L-homoserine: step 1/1.</text>
</comment>
<feature type="site" description="Important for acyl-CoA specificity" evidence="5">
    <location>
        <position position="111"/>
    </location>
</feature>
<feature type="binding site" evidence="5">
    <location>
        <position position="163"/>
    </location>
    <ligand>
        <name>substrate</name>
    </ligand>
</feature>
<comment type="subcellular location">
    <subcellularLocation>
        <location evidence="5">Cytoplasm</location>
    </subcellularLocation>
</comment>
<evidence type="ECO:0000256" key="3">
    <source>
        <dbReference type="ARBA" id="ARBA00022679"/>
    </source>
</evidence>
<keyword evidence="3 5" id="KW-0808">Transferase</keyword>
<reference evidence="8" key="1">
    <citation type="submission" date="2018-05" db="EMBL/GenBank/DDBJ databases">
        <title>Zavarzinia sp. HR-AS.</title>
        <authorList>
            <person name="Lee Y."/>
            <person name="Jeon C.O."/>
        </authorList>
    </citation>
    <scope>NUCLEOTIDE SEQUENCE [LARGE SCALE GENOMIC DNA]</scope>
    <source>
        <strain evidence="8">DSM 1231</strain>
    </source>
</reference>
<keyword evidence="2 5" id="KW-0028">Amino-acid biosynthesis</keyword>
<dbReference type="EMBL" id="QGLF01000002">
    <property type="protein sequence ID" value="PWR22059.1"/>
    <property type="molecule type" value="Genomic_DNA"/>
</dbReference>
<evidence type="ECO:0000256" key="2">
    <source>
        <dbReference type="ARBA" id="ARBA00022605"/>
    </source>
</evidence>
<dbReference type="EC" id="2.3.1.31" evidence="5"/>
<proteinExistence type="inferred from homology"/>
<dbReference type="Proteomes" id="UP000246077">
    <property type="component" value="Unassembled WGS sequence"/>
</dbReference>
<feature type="active site" description="Acyl-thioester intermediate" evidence="5 6">
    <location>
        <position position="142"/>
    </location>
</feature>
<comment type="catalytic activity">
    <reaction evidence="5">
        <text>L-homoserine + acetyl-CoA = O-acetyl-L-homoserine + CoA</text>
        <dbReference type="Rhea" id="RHEA:13701"/>
        <dbReference type="ChEBI" id="CHEBI:57287"/>
        <dbReference type="ChEBI" id="CHEBI:57288"/>
        <dbReference type="ChEBI" id="CHEBI:57476"/>
        <dbReference type="ChEBI" id="CHEBI:57716"/>
        <dbReference type="EC" id="2.3.1.31"/>
    </reaction>
</comment>